<feature type="domain" description="T-SNARE coiled-coil homology" evidence="12">
    <location>
        <begin position="664"/>
        <end position="716"/>
    </location>
</feature>
<dbReference type="InterPro" id="IPR000700">
    <property type="entry name" value="PAS-assoc_C"/>
</dbReference>
<dbReference type="EMBL" id="JACYFG010000038">
    <property type="protein sequence ID" value="MBD5781022.1"/>
    <property type="molecule type" value="Genomic_DNA"/>
</dbReference>
<evidence type="ECO:0000256" key="4">
    <source>
        <dbReference type="ARBA" id="ARBA00029447"/>
    </source>
</evidence>
<dbReference type="SMART" id="SM00086">
    <property type="entry name" value="PAC"/>
    <property type="match status" value="3"/>
</dbReference>
<dbReference type="AlphaFoldDB" id="A0A927F9L4"/>
<gene>
    <name evidence="14" type="ORF">IEN85_16090</name>
</gene>
<evidence type="ECO:0000256" key="7">
    <source>
        <dbReference type="SAM" id="Phobius"/>
    </source>
</evidence>
<keyword evidence="7" id="KW-1133">Transmembrane helix</keyword>
<evidence type="ECO:0000313" key="15">
    <source>
        <dbReference type="Proteomes" id="UP000622317"/>
    </source>
</evidence>
<feature type="domain" description="PAC" evidence="11">
    <location>
        <begin position="313"/>
        <end position="365"/>
    </location>
</feature>
<dbReference type="InterPro" id="IPR013655">
    <property type="entry name" value="PAS_fold_3"/>
</dbReference>
<organism evidence="14 15">
    <name type="scientific">Pelagicoccus enzymogenes</name>
    <dbReference type="NCBI Taxonomy" id="2773457"/>
    <lineage>
        <taxon>Bacteria</taxon>
        <taxon>Pseudomonadati</taxon>
        <taxon>Verrucomicrobiota</taxon>
        <taxon>Opitutia</taxon>
        <taxon>Puniceicoccales</taxon>
        <taxon>Pelagicoccaceae</taxon>
        <taxon>Pelagicoccus</taxon>
    </lineage>
</organism>
<keyword evidence="15" id="KW-1185">Reference proteome</keyword>
<dbReference type="PROSITE" id="PS50885">
    <property type="entry name" value="HAMP"/>
    <property type="match status" value="1"/>
</dbReference>
<dbReference type="GO" id="GO:0007165">
    <property type="term" value="P:signal transduction"/>
    <property type="evidence" value="ECO:0007669"/>
    <property type="project" value="UniProtKB-KW"/>
</dbReference>
<evidence type="ECO:0000256" key="1">
    <source>
        <dbReference type="ARBA" id="ARBA00004429"/>
    </source>
</evidence>
<dbReference type="Gene3D" id="6.10.340.10">
    <property type="match status" value="1"/>
</dbReference>
<dbReference type="SUPFAM" id="SSF58104">
    <property type="entry name" value="Methyl-accepting chemotaxis protein (MCP) signaling domain"/>
    <property type="match status" value="1"/>
</dbReference>
<dbReference type="Pfam" id="PF08447">
    <property type="entry name" value="PAS_3"/>
    <property type="match status" value="3"/>
</dbReference>
<feature type="transmembrane region" description="Helical" evidence="7">
    <location>
        <begin position="35"/>
        <end position="55"/>
    </location>
</feature>
<comment type="caution">
    <text evidence="14">The sequence shown here is derived from an EMBL/GenBank/DDBJ whole genome shotgun (WGS) entry which is preliminary data.</text>
</comment>
<dbReference type="Gene3D" id="1.10.287.950">
    <property type="entry name" value="Methyl-accepting chemotaxis protein"/>
    <property type="match status" value="1"/>
</dbReference>
<comment type="subcellular location">
    <subcellularLocation>
        <location evidence="1">Cell inner membrane</location>
        <topology evidence="1">Multi-pass membrane protein</topology>
    </subcellularLocation>
</comment>
<dbReference type="PROSITE" id="PS50192">
    <property type="entry name" value="T_SNARE"/>
    <property type="match status" value="1"/>
</dbReference>
<dbReference type="InterPro" id="IPR003660">
    <property type="entry name" value="HAMP_dom"/>
</dbReference>
<dbReference type="PROSITE" id="PS50111">
    <property type="entry name" value="CHEMOTAXIS_TRANSDUC_2"/>
    <property type="match status" value="1"/>
</dbReference>
<feature type="domain" description="PAS" evidence="10">
    <location>
        <begin position="360"/>
        <end position="406"/>
    </location>
</feature>
<evidence type="ECO:0000256" key="8">
    <source>
        <dbReference type="SAM" id="SignalP"/>
    </source>
</evidence>
<keyword evidence="3 5" id="KW-0807">Transducer</keyword>
<evidence type="ECO:0000313" key="14">
    <source>
        <dbReference type="EMBL" id="MBD5781022.1"/>
    </source>
</evidence>
<dbReference type="InterPro" id="IPR001610">
    <property type="entry name" value="PAC"/>
</dbReference>
<evidence type="ECO:0000256" key="3">
    <source>
        <dbReference type="ARBA" id="ARBA00023224"/>
    </source>
</evidence>
<reference evidence="14" key="1">
    <citation type="submission" date="2020-09" db="EMBL/GenBank/DDBJ databases">
        <title>Pelagicoccus enzymogenes sp. nov. with an EPS production, isolated from marine sediment.</title>
        <authorList>
            <person name="Feng X."/>
        </authorList>
    </citation>
    <scope>NUCLEOTIDE SEQUENCE</scope>
    <source>
        <strain evidence="14">NFK12</strain>
    </source>
</reference>
<dbReference type="PROSITE" id="PS50112">
    <property type="entry name" value="PAS"/>
    <property type="match status" value="2"/>
</dbReference>
<dbReference type="InterPro" id="IPR035965">
    <property type="entry name" value="PAS-like_dom_sf"/>
</dbReference>
<evidence type="ECO:0000259" key="10">
    <source>
        <dbReference type="PROSITE" id="PS50112"/>
    </source>
</evidence>
<accession>A0A927F9L4</accession>
<sequence>MRLRTKLVLSTASLIALPAVAVLVALQFQAGNVTLSLLSAIAVAIGVAVMHFFVVSPIDRRIKSAATAIEALSKGKLSSELDTESKDELGDLGRSLQATCSGLKKTFESEEIDWDKVAELKVISKITDMTSIVSEADLKGTIVSCNDKFCEVSQYGRDELIGQGHNMTRHPDMPKSVFKELWGTIGRGNIFRGMVKNLKKDGTPYYVDAVIAPVMGENGKPRKYLGVRYDVTESEIERQNAKGILSAIDDAFAYIEFDTSGNILTANKNFLEAMGYQLDEIAGKHHRTFVTSDYARSSEYAAFWADLKDGKSYSGSYKRIAKGGREVWIQAVYAPVMDEVGRVIKVVKIATDVTEAKIESINNERQLAEANRNQAVIEFDNKGMILSANDNFLSCVGYSLNEIQGRHHSMFVDEEYAKSTEYAQFWTDLNNGRFQTSDYKRLAKGGREIWIQATYNPRFDASGNVNKVIKFATDITAKKAAEEGLTRTLALVAEHSQTLASAAEELSATAQSMNTNTADTARQAGVASSASEQVATNISMVATAAEEMSASVQEIAKNAAEAAQVGASAVGVAASTNETVSKLGASSVEIGEVIKVITSIAEQTNLLALNATIEAARAGEAGKGFAVVANEVKELAKQTAAATEDISIKIQAIQTDASGAVSAIGDISEIIRRINDIQNEIASAVDEQSATTNEIARNVSEASRGSSEISENIVNVSSAAQYTTEGANDTLTAAQGLAKLSSELKAIVENSRN</sequence>
<keyword evidence="7" id="KW-0472">Membrane</keyword>
<dbReference type="GO" id="GO:0005886">
    <property type="term" value="C:plasma membrane"/>
    <property type="evidence" value="ECO:0007669"/>
    <property type="project" value="UniProtKB-SubCell"/>
</dbReference>
<keyword evidence="2" id="KW-1003">Cell membrane</keyword>
<evidence type="ECO:0000259" key="11">
    <source>
        <dbReference type="PROSITE" id="PS50113"/>
    </source>
</evidence>
<name>A0A927F9L4_9BACT</name>
<dbReference type="SUPFAM" id="SSF55785">
    <property type="entry name" value="PYP-like sensor domain (PAS domain)"/>
    <property type="match status" value="3"/>
</dbReference>
<feature type="domain" description="PAS" evidence="10">
    <location>
        <begin position="258"/>
        <end position="284"/>
    </location>
</feature>
<comment type="similarity">
    <text evidence="4">Belongs to the methyl-accepting chemotaxis (MCP) protein family.</text>
</comment>
<evidence type="ECO:0000259" key="9">
    <source>
        <dbReference type="PROSITE" id="PS50111"/>
    </source>
</evidence>
<keyword evidence="8" id="KW-0732">Signal</keyword>
<dbReference type="InterPro" id="IPR000727">
    <property type="entry name" value="T_SNARE_dom"/>
</dbReference>
<dbReference type="Gene3D" id="3.30.450.20">
    <property type="entry name" value="PAS domain"/>
    <property type="match status" value="3"/>
</dbReference>
<dbReference type="Proteomes" id="UP000622317">
    <property type="component" value="Unassembled WGS sequence"/>
</dbReference>
<feature type="signal peptide" evidence="8">
    <location>
        <begin position="1"/>
        <end position="21"/>
    </location>
</feature>
<dbReference type="SUPFAM" id="SSF158472">
    <property type="entry name" value="HAMP domain-like"/>
    <property type="match status" value="1"/>
</dbReference>
<keyword evidence="7" id="KW-0812">Transmembrane</keyword>
<dbReference type="InterPro" id="IPR004089">
    <property type="entry name" value="MCPsignal_dom"/>
</dbReference>
<dbReference type="Pfam" id="PF00015">
    <property type="entry name" value="MCPsignal"/>
    <property type="match status" value="1"/>
</dbReference>
<feature type="domain" description="PAC" evidence="11">
    <location>
        <begin position="191"/>
        <end position="243"/>
    </location>
</feature>
<evidence type="ECO:0000259" key="13">
    <source>
        <dbReference type="PROSITE" id="PS50885"/>
    </source>
</evidence>
<evidence type="ECO:0000256" key="6">
    <source>
        <dbReference type="SAM" id="Coils"/>
    </source>
</evidence>
<dbReference type="PANTHER" id="PTHR32089">
    <property type="entry name" value="METHYL-ACCEPTING CHEMOTAXIS PROTEIN MCPB"/>
    <property type="match status" value="1"/>
</dbReference>
<evidence type="ECO:0000259" key="12">
    <source>
        <dbReference type="PROSITE" id="PS50192"/>
    </source>
</evidence>
<feature type="chain" id="PRO_5036812019" evidence="8">
    <location>
        <begin position="22"/>
        <end position="753"/>
    </location>
</feature>
<feature type="domain" description="HAMP" evidence="13">
    <location>
        <begin position="56"/>
        <end position="108"/>
    </location>
</feature>
<dbReference type="CDD" id="cd00130">
    <property type="entry name" value="PAS"/>
    <property type="match status" value="3"/>
</dbReference>
<dbReference type="InterPro" id="IPR000014">
    <property type="entry name" value="PAS"/>
</dbReference>
<dbReference type="CDD" id="cd06225">
    <property type="entry name" value="HAMP"/>
    <property type="match status" value="1"/>
</dbReference>
<feature type="domain" description="Methyl-accepting transducer" evidence="9">
    <location>
        <begin position="495"/>
        <end position="738"/>
    </location>
</feature>
<dbReference type="SMART" id="SM00304">
    <property type="entry name" value="HAMP"/>
    <property type="match status" value="1"/>
</dbReference>
<evidence type="ECO:0000256" key="2">
    <source>
        <dbReference type="ARBA" id="ARBA00022519"/>
    </source>
</evidence>
<dbReference type="SMART" id="SM00283">
    <property type="entry name" value="MA"/>
    <property type="match status" value="1"/>
</dbReference>
<feature type="domain" description="PAC" evidence="11">
    <location>
        <begin position="435"/>
        <end position="487"/>
    </location>
</feature>
<dbReference type="SMART" id="SM00091">
    <property type="entry name" value="PAS"/>
    <property type="match status" value="3"/>
</dbReference>
<dbReference type="PANTHER" id="PTHR32089:SF112">
    <property type="entry name" value="LYSOZYME-LIKE PROTEIN-RELATED"/>
    <property type="match status" value="1"/>
</dbReference>
<dbReference type="PROSITE" id="PS50113">
    <property type="entry name" value="PAC"/>
    <property type="match status" value="3"/>
</dbReference>
<keyword evidence="6" id="KW-0175">Coiled coil</keyword>
<protein>
    <submittedName>
        <fullName evidence="14">PAS domain-containing protein</fullName>
    </submittedName>
</protein>
<evidence type="ECO:0000256" key="5">
    <source>
        <dbReference type="PROSITE-ProRule" id="PRU00284"/>
    </source>
</evidence>
<proteinExistence type="inferred from homology"/>
<keyword evidence="2" id="KW-0997">Cell inner membrane</keyword>
<dbReference type="NCBIfam" id="TIGR00229">
    <property type="entry name" value="sensory_box"/>
    <property type="match status" value="3"/>
</dbReference>
<feature type="coiled-coil region" evidence="6">
    <location>
        <begin position="351"/>
        <end position="378"/>
    </location>
</feature>
<dbReference type="Pfam" id="PF00672">
    <property type="entry name" value="HAMP"/>
    <property type="match status" value="1"/>
</dbReference>